<comment type="caution">
    <text evidence="2">The sequence shown here is derived from an EMBL/GenBank/DDBJ whole genome shotgun (WGS) entry which is preliminary data.</text>
</comment>
<keyword evidence="3" id="KW-1185">Reference proteome</keyword>
<keyword evidence="1" id="KW-0472">Membrane</keyword>
<evidence type="ECO:0000313" key="2">
    <source>
        <dbReference type="EMBL" id="KEO84802.1"/>
    </source>
</evidence>
<dbReference type="STRING" id="1157490.EL26_01975"/>
<evidence type="ECO:0000313" key="3">
    <source>
        <dbReference type="Proteomes" id="UP000027931"/>
    </source>
</evidence>
<evidence type="ECO:0000256" key="1">
    <source>
        <dbReference type="SAM" id="Phobius"/>
    </source>
</evidence>
<dbReference type="OrthoDB" id="2658073at2"/>
<dbReference type="Proteomes" id="UP000027931">
    <property type="component" value="Unassembled WGS sequence"/>
</dbReference>
<name>A0A074MGG1_9BACL</name>
<protein>
    <submittedName>
        <fullName evidence="2">Uncharacterized protein</fullName>
    </submittedName>
</protein>
<feature type="transmembrane region" description="Helical" evidence="1">
    <location>
        <begin position="6"/>
        <end position="21"/>
    </location>
</feature>
<keyword evidence="1" id="KW-0812">Transmembrane</keyword>
<dbReference type="RefSeq" id="WP_038083905.1">
    <property type="nucleotide sequence ID" value="NZ_JMIR01000002.1"/>
</dbReference>
<dbReference type="EMBL" id="JMIR01000002">
    <property type="protein sequence ID" value="KEO84802.1"/>
    <property type="molecule type" value="Genomic_DNA"/>
</dbReference>
<organism evidence="2 3">
    <name type="scientific">Tumebacillus flagellatus</name>
    <dbReference type="NCBI Taxonomy" id="1157490"/>
    <lineage>
        <taxon>Bacteria</taxon>
        <taxon>Bacillati</taxon>
        <taxon>Bacillota</taxon>
        <taxon>Bacilli</taxon>
        <taxon>Bacillales</taxon>
        <taxon>Alicyclobacillaceae</taxon>
        <taxon>Tumebacillus</taxon>
    </lineage>
</organism>
<sequence length="76" mass="8926">MQMSYVVVFLIGFLATLWMDRKELKRAKRGEKAIYWTMVVCTISGFLCSYANVHVPMPTEVIVYKFAPWFHQFTKA</sequence>
<dbReference type="AlphaFoldDB" id="A0A074MGG1"/>
<keyword evidence="1" id="KW-1133">Transmembrane helix</keyword>
<reference evidence="2 3" key="1">
    <citation type="journal article" date="2013" name="Int. J. Syst. Evol. Microbiol.">
        <title>Tumebacillus flagellatus sp. nov., an alpha-amylase/pullulanase-producing bacterium isolated from cassava wastewater.</title>
        <authorList>
            <person name="Wang Q."/>
            <person name="Xie N."/>
            <person name="Qin Y."/>
            <person name="Shen N."/>
            <person name="Zhu J."/>
            <person name="Mi H."/>
            <person name="Huang R."/>
        </authorList>
    </citation>
    <scope>NUCLEOTIDE SEQUENCE [LARGE SCALE GENOMIC DNA]</scope>
    <source>
        <strain evidence="2 3">GST4</strain>
    </source>
</reference>
<feature type="transmembrane region" description="Helical" evidence="1">
    <location>
        <begin position="33"/>
        <end position="53"/>
    </location>
</feature>
<accession>A0A074MGG1</accession>
<proteinExistence type="predicted"/>
<gene>
    <name evidence="2" type="ORF">EL26_01975</name>
</gene>